<dbReference type="Proteomes" id="UP000000768">
    <property type="component" value="Chromosome 2"/>
</dbReference>
<reference evidence="2" key="2">
    <citation type="journal article" date="2018" name="Plant J.">
        <title>The Sorghum bicolor reference genome: improved assembly, gene annotations, a transcriptome atlas, and signatures of genome organization.</title>
        <authorList>
            <person name="McCormick R.F."/>
            <person name="Truong S.K."/>
            <person name="Sreedasyam A."/>
            <person name="Jenkins J."/>
            <person name="Shu S."/>
            <person name="Sims D."/>
            <person name="Kennedy M."/>
            <person name="Amirebrahimi M."/>
            <person name="Weers B.D."/>
            <person name="McKinley B."/>
            <person name="Mattison A."/>
            <person name="Morishige D.T."/>
            <person name="Grimwood J."/>
            <person name="Schmutz J."/>
            <person name="Mullet J.E."/>
        </authorList>
    </citation>
    <scope>NUCLEOTIDE SEQUENCE [LARGE SCALE GENOMIC DNA]</scope>
    <source>
        <strain evidence="2">cv. BTx623</strain>
    </source>
</reference>
<sequence length="114" mass="11755">MRELPTFPAVTCVTPAAFASSPTHLRLSPCIANSRCSVPRNWSPKFSSTNAVASEMAAASAAGAMPEAHVHVCHATVIGRSLLALASHTTIHRGVFQLSTSPVSVAPFSAAEGS</sequence>
<accession>A0A1B6QCK3</accession>
<dbReference type="InParanoid" id="A0A1B6QCK3"/>
<evidence type="ECO:0000313" key="1">
    <source>
        <dbReference type="EMBL" id="KXG35652.1"/>
    </source>
</evidence>
<organism evidence="1 2">
    <name type="scientific">Sorghum bicolor</name>
    <name type="common">Sorghum</name>
    <name type="synonym">Sorghum vulgare</name>
    <dbReference type="NCBI Taxonomy" id="4558"/>
    <lineage>
        <taxon>Eukaryota</taxon>
        <taxon>Viridiplantae</taxon>
        <taxon>Streptophyta</taxon>
        <taxon>Embryophyta</taxon>
        <taxon>Tracheophyta</taxon>
        <taxon>Spermatophyta</taxon>
        <taxon>Magnoliopsida</taxon>
        <taxon>Liliopsida</taxon>
        <taxon>Poales</taxon>
        <taxon>Poaceae</taxon>
        <taxon>PACMAD clade</taxon>
        <taxon>Panicoideae</taxon>
        <taxon>Andropogonodae</taxon>
        <taxon>Andropogoneae</taxon>
        <taxon>Sorghinae</taxon>
        <taxon>Sorghum</taxon>
    </lineage>
</organism>
<evidence type="ECO:0000313" key="2">
    <source>
        <dbReference type="Proteomes" id="UP000000768"/>
    </source>
</evidence>
<proteinExistence type="predicted"/>
<protein>
    <submittedName>
        <fullName evidence="1">Uncharacterized protein</fullName>
    </submittedName>
</protein>
<dbReference type="AlphaFoldDB" id="A0A1B6QCK3"/>
<gene>
    <name evidence="1" type="ORF">SORBI_3002G205800</name>
</gene>
<reference evidence="1 2" key="1">
    <citation type="journal article" date="2009" name="Nature">
        <title>The Sorghum bicolor genome and the diversification of grasses.</title>
        <authorList>
            <person name="Paterson A.H."/>
            <person name="Bowers J.E."/>
            <person name="Bruggmann R."/>
            <person name="Dubchak I."/>
            <person name="Grimwood J."/>
            <person name="Gundlach H."/>
            <person name="Haberer G."/>
            <person name="Hellsten U."/>
            <person name="Mitros T."/>
            <person name="Poliakov A."/>
            <person name="Schmutz J."/>
            <person name="Spannagl M."/>
            <person name="Tang H."/>
            <person name="Wang X."/>
            <person name="Wicker T."/>
            <person name="Bharti A.K."/>
            <person name="Chapman J."/>
            <person name="Feltus F.A."/>
            <person name="Gowik U."/>
            <person name="Grigoriev I.V."/>
            <person name="Lyons E."/>
            <person name="Maher C.A."/>
            <person name="Martis M."/>
            <person name="Narechania A."/>
            <person name="Otillar R.P."/>
            <person name="Penning B.W."/>
            <person name="Salamov A.A."/>
            <person name="Wang Y."/>
            <person name="Zhang L."/>
            <person name="Carpita N.C."/>
            <person name="Freeling M."/>
            <person name="Gingle A.R."/>
            <person name="Hash C.T."/>
            <person name="Keller B."/>
            <person name="Klein P."/>
            <person name="Kresovich S."/>
            <person name="McCann M.C."/>
            <person name="Ming R."/>
            <person name="Peterson D.G."/>
            <person name="Mehboob-ur-Rahman"/>
            <person name="Ware D."/>
            <person name="Westhoff P."/>
            <person name="Mayer K.F."/>
            <person name="Messing J."/>
            <person name="Rokhsar D.S."/>
        </authorList>
    </citation>
    <scope>NUCLEOTIDE SEQUENCE [LARGE SCALE GENOMIC DNA]</scope>
    <source>
        <strain evidence="2">cv. BTx623</strain>
    </source>
</reference>
<dbReference type="Gramene" id="KXG35652">
    <property type="protein sequence ID" value="KXG35652"/>
    <property type="gene ID" value="SORBI_3002G205800"/>
</dbReference>
<keyword evidence="2" id="KW-1185">Reference proteome</keyword>
<name>A0A1B6QCK3_SORBI</name>
<dbReference type="EMBL" id="CM000761">
    <property type="protein sequence ID" value="KXG35652.1"/>
    <property type="molecule type" value="Genomic_DNA"/>
</dbReference>